<dbReference type="AlphaFoldDB" id="A0A7U7J610"/>
<keyword evidence="2" id="KW-1185">Reference proteome</keyword>
<protein>
    <recommendedName>
        <fullName evidence="3">Transposase</fullName>
    </recommendedName>
</protein>
<organism evidence="1 2">
    <name type="scientific">Candidatus Contendobacter odensis Run_B_J11</name>
    <dbReference type="NCBI Taxonomy" id="1400861"/>
    <lineage>
        <taxon>Bacteria</taxon>
        <taxon>Pseudomonadati</taxon>
        <taxon>Pseudomonadota</taxon>
        <taxon>Gammaproteobacteria</taxon>
        <taxon>Candidatus Competibacteraceae</taxon>
        <taxon>Candidatus Contendibacter</taxon>
    </lineage>
</organism>
<reference evidence="1 2" key="1">
    <citation type="journal article" date="2014" name="ISME J.">
        <title>Candidatus Competibacter-lineage genomes retrieved from metagenomes reveal functional metabolic diversity.</title>
        <authorList>
            <person name="McIlroy S.J."/>
            <person name="Albertsen M."/>
            <person name="Andresen E.K."/>
            <person name="Saunders A.M."/>
            <person name="Kristiansen R."/>
            <person name="Stokholm-Bjerregaard M."/>
            <person name="Nielsen K.L."/>
            <person name="Nielsen P.H."/>
        </authorList>
    </citation>
    <scope>NUCLEOTIDE SEQUENCE [LARGE SCALE GENOMIC DNA]</scope>
    <source>
        <strain evidence="1 2">Run_B_J11</strain>
    </source>
</reference>
<sequence>MPAAPWGARAPAQTPTTPLFQSVLYAQVIKQRTGGRITAISTHVVFGDPAVVAARLAQSPVSQTINTSFVERDNLTQRQQNRRLTRRTNGFSKALSGFEKQLWLSLAYYPFVLPHDSLRHPLPITEPTRGSGSPRRWCPSTPAMAAGVTDPVWTTQELLSYRVSPLYWTECPDLEKLFR</sequence>
<evidence type="ECO:0000313" key="1">
    <source>
        <dbReference type="EMBL" id="CDH47153.1"/>
    </source>
</evidence>
<accession>A0A7U7J610</accession>
<dbReference type="Proteomes" id="UP000019184">
    <property type="component" value="Unassembled WGS sequence"/>
</dbReference>
<comment type="caution">
    <text evidence="1">The sequence shown here is derived from an EMBL/GenBank/DDBJ whole genome shotgun (WGS) entry which is preliminary data.</text>
</comment>
<evidence type="ECO:0008006" key="3">
    <source>
        <dbReference type="Google" id="ProtNLM"/>
    </source>
</evidence>
<evidence type="ECO:0000313" key="2">
    <source>
        <dbReference type="Proteomes" id="UP000019184"/>
    </source>
</evidence>
<dbReference type="EMBL" id="CBTK010000295">
    <property type="protein sequence ID" value="CDH47153.1"/>
    <property type="molecule type" value="Genomic_DNA"/>
</dbReference>
<name>A0A7U7J610_9GAMM</name>
<gene>
    <name evidence="1" type="ORF">BN874_770003</name>
</gene>
<proteinExistence type="predicted"/>